<dbReference type="PANTHER" id="PTHR12483">
    <property type="entry name" value="SOLUTE CARRIER FAMILY 31 COPPER TRANSPORTERS"/>
    <property type="match status" value="1"/>
</dbReference>
<feature type="chain" id="PRO_5043595654" description="HMA domain-containing protein" evidence="7">
    <location>
        <begin position="46"/>
        <end position="1150"/>
    </location>
</feature>
<gene>
    <name evidence="9" type="ORF">N0F65_000690</name>
</gene>
<feature type="compositionally biased region" description="Polar residues" evidence="5">
    <location>
        <begin position="913"/>
        <end position="924"/>
    </location>
</feature>
<keyword evidence="4 6" id="KW-0472">Membrane</keyword>
<feature type="transmembrane region" description="Helical" evidence="6">
    <location>
        <begin position="309"/>
        <end position="327"/>
    </location>
</feature>
<organism evidence="9 10">
    <name type="scientific">Lagenidium giganteum</name>
    <dbReference type="NCBI Taxonomy" id="4803"/>
    <lineage>
        <taxon>Eukaryota</taxon>
        <taxon>Sar</taxon>
        <taxon>Stramenopiles</taxon>
        <taxon>Oomycota</taxon>
        <taxon>Peronosporomycetes</taxon>
        <taxon>Pythiales</taxon>
        <taxon>Pythiaceae</taxon>
    </lineage>
</organism>
<dbReference type="Pfam" id="PF00403">
    <property type="entry name" value="HMA"/>
    <property type="match status" value="1"/>
</dbReference>
<dbReference type="AlphaFoldDB" id="A0AAV2YVN1"/>
<evidence type="ECO:0000256" key="2">
    <source>
        <dbReference type="ARBA" id="ARBA00022692"/>
    </source>
</evidence>
<evidence type="ECO:0000256" key="6">
    <source>
        <dbReference type="SAM" id="Phobius"/>
    </source>
</evidence>
<evidence type="ECO:0000256" key="1">
    <source>
        <dbReference type="ARBA" id="ARBA00004141"/>
    </source>
</evidence>
<reference evidence="9" key="1">
    <citation type="submission" date="2022-11" db="EMBL/GenBank/DDBJ databases">
        <authorList>
            <person name="Morgan W.R."/>
            <person name="Tartar A."/>
        </authorList>
    </citation>
    <scope>NUCLEOTIDE SEQUENCE</scope>
    <source>
        <strain evidence="9">ARSEF 373</strain>
    </source>
</reference>
<dbReference type="Gene3D" id="3.30.70.100">
    <property type="match status" value="2"/>
</dbReference>
<feature type="transmembrane region" description="Helical" evidence="6">
    <location>
        <begin position="576"/>
        <end position="596"/>
    </location>
</feature>
<feature type="transmembrane region" description="Helical" evidence="6">
    <location>
        <begin position="382"/>
        <end position="401"/>
    </location>
</feature>
<dbReference type="Proteomes" id="UP001146120">
    <property type="component" value="Unassembled WGS sequence"/>
</dbReference>
<dbReference type="PANTHER" id="PTHR12483:SF27">
    <property type="entry name" value="COPPER TRANSPORT PROTEIN CTR1"/>
    <property type="match status" value="1"/>
</dbReference>
<dbReference type="GO" id="GO:0046872">
    <property type="term" value="F:metal ion binding"/>
    <property type="evidence" value="ECO:0007669"/>
    <property type="project" value="InterPro"/>
</dbReference>
<evidence type="ECO:0000259" key="8">
    <source>
        <dbReference type="PROSITE" id="PS50846"/>
    </source>
</evidence>
<dbReference type="InterPro" id="IPR036163">
    <property type="entry name" value="HMA_dom_sf"/>
</dbReference>
<evidence type="ECO:0000313" key="9">
    <source>
        <dbReference type="EMBL" id="DAZ98371.1"/>
    </source>
</evidence>
<feature type="region of interest" description="Disordered" evidence="5">
    <location>
        <begin position="902"/>
        <end position="929"/>
    </location>
</feature>
<reference evidence="9" key="2">
    <citation type="journal article" date="2023" name="Microbiol Resour">
        <title>Decontamination and Annotation of the Draft Genome Sequence of the Oomycete Lagenidium giganteum ARSEF 373.</title>
        <authorList>
            <person name="Morgan W.R."/>
            <person name="Tartar A."/>
        </authorList>
    </citation>
    <scope>NUCLEOTIDE SEQUENCE</scope>
    <source>
        <strain evidence="9">ARSEF 373</strain>
    </source>
</reference>
<dbReference type="SUPFAM" id="SSF55008">
    <property type="entry name" value="HMA, heavy metal-associated domain"/>
    <property type="match status" value="2"/>
</dbReference>
<keyword evidence="7" id="KW-0732">Signal</keyword>
<protein>
    <recommendedName>
        <fullName evidence="8">HMA domain-containing protein</fullName>
    </recommendedName>
</protein>
<feature type="region of interest" description="Disordered" evidence="5">
    <location>
        <begin position="242"/>
        <end position="268"/>
    </location>
</feature>
<proteinExistence type="predicted"/>
<evidence type="ECO:0000256" key="3">
    <source>
        <dbReference type="ARBA" id="ARBA00022989"/>
    </source>
</evidence>
<dbReference type="GO" id="GO:0005375">
    <property type="term" value="F:copper ion transmembrane transporter activity"/>
    <property type="evidence" value="ECO:0007669"/>
    <property type="project" value="InterPro"/>
</dbReference>
<dbReference type="InterPro" id="IPR007274">
    <property type="entry name" value="Cop_transporter"/>
</dbReference>
<feature type="domain" description="HMA" evidence="8">
    <location>
        <begin position="1078"/>
        <end position="1142"/>
    </location>
</feature>
<keyword evidence="10" id="KW-1185">Reference proteome</keyword>
<feature type="non-terminal residue" evidence="9">
    <location>
        <position position="1"/>
    </location>
</feature>
<name>A0AAV2YVN1_9STRA</name>
<dbReference type="PROSITE" id="PS50846">
    <property type="entry name" value="HMA_2"/>
    <property type="match status" value="2"/>
</dbReference>
<dbReference type="EMBL" id="DAKRPA010000108">
    <property type="protein sequence ID" value="DAZ98371.1"/>
    <property type="molecule type" value="Genomic_DNA"/>
</dbReference>
<evidence type="ECO:0000313" key="10">
    <source>
        <dbReference type="Proteomes" id="UP001146120"/>
    </source>
</evidence>
<dbReference type="GO" id="GO:0005886">
    <property type="term" value="C:plasma membrane"/>
    <property type="evidence" value="ECO:0007669"/>
    <property type="project" value="TreeGrafter"/>
</dbReference>
<keyword evidence="2 6" id="KW-0812">Transmembrane</keyword>
<evidence type="ECO:0000256" key="4">
    <source>
        <dbReference type="ARBA" id="ARBA00023136"/>
    </source>
</evidence>
<feature type="transmembrane region" description="Helical" evidence="6">
    <location>
        <begin position="1042"/>
        <end position="1061"/>
    </location>
</feature>
<feature type="transmembrane region" description="Helical" evidence="6">
    <location>
        <begin position="1016"/>
        <end position="1036"/>
    </location>
</feature>
<dbReference type="Pfam" id="PF04145">
    <property type="entry name" value="Ctr"/>
    <property type="match status" value="3"/>
</dbReference>
<feature type="signal peptide" evidence="7">
    <location>
        <begin position="1"/>
        <end position="45"/>
    </location>
</feature>
<feature type="transmembrane region" description="Helical" evidence="6">
    <location>
        <begin position="356"/>
        <end position="376"/>
    </location>
</feature>
<feature type="domain" description="HMA" evidence="8">
    <location>
        <begin position="418"/>
        <end position="482"/>
    </location>
</feature>
<dbReference type="InterPro" id="IPR006121">
    <property type="entry name" value="HMA_dom"/>
</dbReference>
<evidence type="ECO:0000256" key="7">
    <source>
        <dbReference type="SAM" id="SignalP"/>
    </source>
</evidence>
<feature type="compositionally biased region" description="Low complexity" evidence="5">
    <location>
        <begin position="242"/>
        <end position="264"/>
    </location>
</feature>
<comment type="caution">
    <text evidence="9">The sequence shown here is derived from an EMBL/GenBank/DDBJ whole genome shotgun (WGS) entry which is preliminary data.</text>
</comment>
<comment type="subcellular location">
    <subcellularLocation>
        <location evidence="1">Membrane</location>
        <topology evidence="1">Multi-pass membrane protein</topology>
    </subcellularLocation>
</comment>
<sequence length="1150" mass="126211">CLRLVIRRLGGTTMARTTTAKTTATATALLALAMMVATTAPTVHACGAHGHHHEHHVHVYDHDHTRRHLEAKTPTTAFKCPACRMSTMMSGYNNANYVQLKNGQRVYTCGMDPRTIPGSSWTFETTDTAYVGANMAEYIVNKTATKDFAACKNECPECADGIKDPVTGDAVTTSNFRYVCVLNGQKIYFASDKSKNEYLSNVNKKIRYLVDKMVCSGAECADALKGTELSVKAASMVPDLASATDGSSAAPTPAPSSDDTSTSTGDDDPSKQFCVGKGSVMLNGFQLSINGNCVRLFFQPWVLNSKVKYAFGFLGIFFMALFNEYLAKFRERVRQGLLQARRQHADNKAHKLACKLLLSVLYMVQMTIAYFAMLVVMMYESVLFLALILGFGAGFLSFKSFDMDVTDERGAWRYTDPSTVCLRVGGMKCMKNCGSTVEVALQHVPGVTKAVVIFEEHCAYVAGSADVAALVEQVEAVGFSAEADIAPISQHEGDNELDDGVQVPRMPHVDDGSRLQQHQLRAVPALPAPVHVWHASAKNPWFYEYLAKFRERVRQHLLQARREHATNKMHKHACKLMLSVLYMVQMTIAYFAMLVVMMYESVLFLALILGFGAGFLCFKSFDMDVTDERGAWRYTDPSGQVPGVTKAVVIFEEQCAYVAGTADVAALVEQVEAMGYSAEADTALSSQRVTVLLALALAATVEACADHGQHGHDVHVYDHTVSAARQLEELTVANSTTAFKCPVCRMSTMGYGYNNTNYVQFQHCQRLYTCGMLPRKIPGSSWTFDVTDTSYLGANVAEFVVNKTDVTGFALCKNECPECADGIKDPVSGDTVASSSFHYVCLSNGQKIYFASHENRNEYLTNVNKKIRYLVAKMVCSGAECSDAFKGTELSAKAAAMVPDLSTSPDGSAAASRASSTNDTSTATGHDDPSEQFCVGKGSVMLNGFQLSINGNCVKLFFRPWVLNSKVKYAFGFLGIFFMALFNEYLAKFRERVRQHLLQARREHATNKMHKHACKLLLSVLYMVQMTIAYFAMLVVMMYESVLFLALILGFGAGFLCFKSFDMDVTDERGAWRYTDPSTVCLRVGGMKCMKNCGSTVEAALQQVPGVTKAVVIFEEQCAYVAGTADVAALVEQVEAVGFSTRQRILGKRI</sequence>
<feature type="transmembrane region" description="Helical" evidence="6">
    <location>
        <begin position="970"/>
        <end position="987"/>
    </location>
</feature>
<accession>A0AAV2YVN1</accession>
<keyword evidence="3 6" id="KW-1133">Transmembrane helix</keyword>
<evidence type="ECO:0000256" key="5">
    <source>
        <dbReference type="SAM" id="MobiDB-lite"/>
    </source>
</evidence>